<dbReference type="NCBIfam" id="TIGR04141">
    <property type="entry name" value="TIGR04141 family sporadically distributed protein"/>
    <property type="match status" value="1"/>
</dbReference>
<dbReference type="Pfam" id="PF19614">
    <property type="entry name" value="DUF6119"/>
    <property type="match status" value="1"/>
</dbReference>
<dbReference type="Proteomes" id="UP000197781">
    <property type="component" value="Chromosome"/>
</dbReference>
<accession>A0A220MP65</accession>
<dbReference type="KEGG" id="bfm:BP422_24920"/>
<dbReference type="AlphaFoldDB" id="A0A220MP65"/>
<evidence type="ECO:0000313" key="2">
    <source>
        <dbReference type="Proteomes" id="UP000197781"/>
    </source>
</evidence>
<evidence type="ECO:0000313" key="1">
    <source>
        <dbReference type="EMBL" id="ASJ56519.1"/>
    </source>
</evidence>
<proteinExistence type="predicted"/>
<reference evidence="1 2" key="1">
    <citation type="submission" date="2016-11" db="EMBL/GenBank/DDBJ databases">
        <authorList>
            <person name="Jaros S."/>
            <person name="Januszkiewicz K."/>
            <person name="Wedrychowicz H."/>
        </authorList>
    </citation>
    <scope>NUCLEOTIDE SEQUENCE [LARGE SCALE GENOMIC DNA]</scope>
    <source>
        <strain evidence="1 2">NF2</strain>
    </source>
</reference>
<protein>
    <recommendedName>
        <fullName evidence="3">Sporadically distributed protein, TIGR04141 family</fullName>
    </recommendedName>
</protein>
<dbReference type="InterPro" id="IPR026487">
    <property type="entry name" value="CHP04141"/>
</dbReference>
<dbReference type="RefSeq" id="WP_088910095.1">
    <property type="nucleotide sequence ID" value="NZ_CP018145.1"/>
</dbReference>
<sequence length="548" mass="64595">MAVVNVYKILSDRKDTLKAYLQERYVVKGSKEFNRDRLNTNTGELEEINYSMVLYFGRGSDTKTLSWNWVLSEFGSKDITLSGTPKAVVLVEIQKLLFAVTFGHSYFKIDQFSDKEWAFTFARRLNYSNVRTLAITNPNSRRNRTVNTYLDYESLDLGSGEALTKLKAKISLPGEFKLFSDTLEIGNSIRFTTKKTTLENIADIINHTENIILNEKELVKIPYFKLVKDEGEINKLKELMKKDIENDFMLIDFSEYQIHATRIVFNDNHEYELKYNDKKKKYDGVNHEAVKSFIEEFNLNERDDLLDIKVVVWVDGKSVYTTAIENLIFYTNEESSSLLSDGSWYIYNEDYLQYLNDSIIEIPVEYEENLNYSKANHEQFLQQKFQEEQGDSIYKKLKPDEIRKKLKQKYYKERYYNEWLVEQGQGFTNFDRDLQAIGKHKVEVMDIYREKEMFAVKFGSTSSKLCYAVDQSLEAIRAYHRREVAIETKIDKVYLWFVLERSDLPLLNGSPDINKLNLLILKNKLDQWKKEVRLLGYRPMIKINYSRD</sequence>
<gene>
    <name evidence="1" type="ORF">BP422_24920</name>
</gene>
<dbReference type="EMBL" id="CP018145">
    <property type="protein sequence ID" value="ASJ56519.1"/>
    <property type="molecule type" value="Genomic_DNA"/>
</dbReference>
<organism evidence="1 2">
    <name type="scientific">Brevibacillus formosus</name>
    <dbReference type="NCBI Taxonomy" id="54913"/>
    <lineage>
        <taxon>Bacteria</taxon>
        <taxon>Bacillati</taxon>
        <taxon>Bacillota</taxon>
        <taxon>Bacilli</taxon>
        <taxon>Bacillales</taxon>
        <taxon>Paenibacillaceae</taxon>
        <taxon>Brevibacillus</taxon>
    </lineage>
</organism>
<name>A0A220MP65_9BACL</name>
<evidence type="ECO:0008006" key="3">
    <source>
        <dbReference type="Google" id="ProtNLM"/>
    </source>
</evidence>